<proteinExistence type="predicted"/>
<dbReference type="EMBL" id="LIAE01009574">
    <property type="protein sequence ID" value="PAV69226.1"/>
    <property type="molecule type" value="Genomic_DNA"/>
</dbReference>
<accession>A0A2A2K5F1</accession>
<comment type="caution">
    <text evidence="1">The sequence shown here is derived from an EMBL/GenBank/DDBJ whole genome shotgun (WGS) entry which is preliminary data.</text>
</comment>
<gene>
    <name evidence="1" type="ORF">WR25_01566</name>
</gene>
<organism evidence="1 2">
    <name type="scientific">Diploscapter pachys</name>
    <dbReference type="NCBI Taxonomy" id="2018661"/>
    <lineage>
        <taxon>Eukaryota</taxon>
        <taxon>Metazoa</taxon>
        <taxon>Ecdysozoa</taxon>
        <taxon>Nematoda</taxon>
        <taxon>Chromadorea</taxon>
        <taxon>Rhabditida</taxon>
        <taxon>Rhabditina</taxon>
        <taxon>Rhabditomorpha</taxon>
        <taxon>Rhabditoidea</taxon>
        <taxon>Rhabditidae</taxon>
        <taxon>Diploscapter</taxon>
    </lineage>
</organism>
<dbReference type="Proteomes" id="UP000218231">
    <property type="component" value="Unassembled WGS sequence"/>
</dbReference>
<reference evidence="1 2" key="1">
    <citation type="journal article" date="2017" name="Curr. Biol.">
        <title>Genome architecture and evolution of a unichromosomal asexual nematode.</title>
        <authorList>
            <person name="Fradin H."/>
            <person name="Zegar C."/>
            <person name="Gutwein M."/>
            <person name="Lucas J."/>
            <person name="Kovtun M."/>
            <person name="Corcoran D."/>
            <person name="Baugh L.R."/>
            <person name="Kiontke K."/>
            <person name="Gunsalus K."/>
            <person name="Fitch D.H."/>
            <person name="Piano F."/>
        </authorList>
    </citation>
    <scope>NUCLEOTIDE SEQUENCE [LARGE SCALE GENOMIC DNA]</scope>
    <source>
        <strain evidence="1">PF1309</strain>
    </source>
</reference>
<name>A0A2A2K5F1_9BILA</name>
<keyword evidence="2" id="KW-1185">Reference proteome</keyword>
<sequence length="120" mass="13464">MLKYLLYCISTCSLSSFNSHIGMHRMRIQMQASKDHDHEFEQLSTAVAGRGLNSTRMECVKEGILAPGGLEQPKIEKVESPTENAPSQTLLYEITNEHEHATLDTSDHCKTKAMPSRCLE</sequence>
<evidence type="ECO:0000313" key="2">
    <source>
        <dbReference type="Proteomes" id="UP000218231"/>
    </source>
</evidence>
<dbReference type="AlphaFoldDB" id="A0A2A2K5F1"/>
<protein>
    <submittedName>
        <fullName evidence="1">Uncharacterized protein</fullName>
    </submittedName>
</protein>
<evidence type="ECO:0000313" key="1">
    <source>
        <dbReference type="EMBL" id="PAV69226.1"/>
    </source>
</evidence>